<name>A0ABV2TSM8_9FLAO</name>
<evidence type="ECO:0000256" key="1">
    <source>
        <dbReference type="SAM" id="MobiDB-lite"/>
    </source>
</evidence>
<accession>A0ABV2TSM8</accession>
<protein>
    <recommendedName>
        <fullName evidence="4">Lipoprotein</fullName>
    </recommendedName>
</protein>
<proteinExistence type="predicted"/>
<feature type="region of interest" description="Disordered" evidence="1">
    <location>
        <begin position="106"/>
        <end position="126"/>
    </location>
</feature>
<sequence>MKISKTGVFLLVIVMFLGSCGPVVISSRPNHPPPPWFYPNRVELVRYVYFPEYSIYYDFHDRTYIYWDTGVWLRASVLPLRYRNINLSRTRYKRINNFRGDNIQRYHNDNPYRGRSNIGRRSTRGN</sequence>
<dbReference type="RefSeq" id="WP_354617122.1">
    <property type="nucleotide sequence ID" value="NZ_JBEWYP010000001.1"/>
</dbReference>
<keyword evidence="3" id="KW-1185">Reference proteome</keyword>
<organism evidence="2 3">
    <name type="scientific">Sediminicola luteus</name>
    <dbReference type="NCBI Taxonomy" id="319238"/>
    <lineage>
        <taxon>Bacteria</taxon>
        <taxon>Pseudomonadati</taxon>
        <taxon>Bacteroidota</taxon>
        <taxon>Flavobacteriia</taxon>
        <taxon>Flavobacteriales</taxon>
        <taxon>Flavobacteriaceae</taxon>
        <taxon>Sediminicola</taxon>
    </lineage>
</organism>
<comment type="caution">
    <text evidence="2">The sequence shown here is derived from an EMBL/GenBank/DDBJ whole genome shotgun (WGS) entry which is preliminary data.</text>
</comment>
<dbReference type="Proteomes" id="UP001549773">
    <property type="component" value="Unassembled WGS sequence"/>
</dbReference>
<dbReference type="PROSITE" id="PS51257">
    <property type="entry name" value="PROKAR_LIPOPROTEIN"/>
    <property type="match status" value="1"/>
</dbReference>
<evidence type="ECO:0000313" key="2">
    <source>
        <dbReference type="EMBL" id="MET7028261.1"/>
    </source>
</evidence>
<evidence type="ECO:0000313" key="3">
    <source>
        <dbReference type="Proteomes" id="UP001549773"/>
    </source>
</evidence>
<gene>
    <name evidence="2" type="ORF">ABXZ32_02590</name>
</gene>
<evidence type="ECO:0008006" key="4">
    <source>
        <dbReference type="Google" id="ProtNLM"/>
    </source>
</evidence>
<dbReference type="EMBL" id="JBEWYP010000001">
    <property type="protein sequence ID" value="MET7028261.1"/>
    <property type="molecule type" value="Genomic_DNA"/>
</dbReference>
<reference evidence="2 3" key="1">
    <citation type="submission" date="2024-07" db="EMBL/GenBank/DDBJ databases">
        <title>The genome sequence of type strain Sediminicola luteus GDMCC 1.2596T.</title>
        <authorList>
            <person name="Liu Y."/>
        </authorList>
    </citation>
    <scope>NUCLEOTIDE SEQUENCE [LARGE SCALE GENOMIC DNA]</scope>
    <source>
        <strain evidence="2 3">GDMCC 1.2596</strain>
    </source>
</reference>